<dbReference type="GO" id="GO:0008270">
    <property type="term" value="F:zinc ion binding"/>
    <property type="evidence" value="ECO:0007669"/>
    <property type="project" value="UniProtKB-UniRule"/>
</dbReference>
<dbReference type="InterPro" id="IPR006026">
    <property type="entry name" value="Peptidase_Metallo"/>
</dbReference>
<keyword evidence="1 2" id="KW-0479">Metal-binding</keyword>
<dbReference type="Pfam" id="PF01400">
    <property type="entry name" value="Astacin"/>
    <property type="match status" value="1"/>
</dbReference>
<evidence type="ECO:0000313" key="4">
    <source>
        <dbReference type="EMBL" id="KAF0687398.1"/>
    </source>
</evidence>
<keyword evidence="1 2" id="KW-0645">Protease</keyword>
<evidence type="ECO:0000256" key="1">
    <source>
        <dbReference type="PROSITE-ProRule" id="PRU01211"/>
    </source>
</evidence>
<feature type="chain" id="PRO_5033899485" description="Metalloendopeptidase" evidence="2">
    <location>
        <begin position="18"/>
        <end position="398"/>
    </location>
</feature>
<keyword evidence="1 2" id="KW-0482">Metalloprotease</keyword>
<dbReference type="EMBL" id="VJMH01006928">
    <property type="protein sequence ID" value="KAF0687398.1"/>
    <property type="molecule type" value="Genomic_DNA"/>
</dbReference>
<dbReference type="PRINTS" id="PR00480">
    <property type="entry name" value="ASTACIN"/>
</dbReference>
<proteinExistence type="predicted"/>
<dbReference type="Gene3D" id="3.40.390.10">
    <property type="entry name" value="Collagenase (Catalytic Domain)"/>
    <property type="match status" value="1"/>
</dbReference>
<evidence type="ECO:0000259" key="3">
    <source>
        <dbReference type="PROSITE" id="PS51864"/>
    </source>
</evidence>
<organism evidence="5 6">
    <name type="scientific">Aphanomyces stellatus</name>
    <dbReference type="NCBI Taxonomy" id="120398"/>
    <lineage>
        <taxon>Eukaryota</taxon>
        <taxon>Sar</taxon>
        <taxon>Stramenopiles</taxon>
        <taxon>Oomycota</taxon>
        <taxon>Saprolegniomycetes</taxon>
        <taxon>Saprolegniales</taxon>
        <taxon>Verrucalvaceae</taxon>
        <taxon>Aphanomyces</taxon>
    </lineage>
</organism>
<gene>
    <name evidence="5" type="primary">Aste57867_20854</name>
    <name evidence="4" type="ORF">As57867_020786</name>
    <name evidence="5" type="ORF">ASTE57867_20854</name>
</gene>
<keyword evidence="1 2" id="KW-0378">Hydrolase</keyword>
<dbReference type="PROSITE" id="PS51864">
    <property type="entry name" value="ASTACIN"/>
    <property type="match status" value="1"/>
</dbReference>
<feature type="domain" description="Peptidase M12A" evidence="3">
    <location>
        <begin position="111"/>
        <end position="345"/>
    </location>
</feature>
<keyword evidence="6" id="KW-1185">Reference proteome</keyword>
<dbReference type="Proteomes" id="UP000332933">
    <property type="component" value="Unassembled WGS sequence"/>
</dbReference>
<comment type="caution">
    <text evidence="1">Lacks conserved residue(s) required for the propagation of feature annotation.</text>
</comment>
<protein>
    <recommendedName>
        <fullName evidence="2">Metalloendopeptidase</fullName>
        <ecNumber evidence="2">3.4.24.-</ecNumber>
    </recommendedName>
</protein>
<keyword evidence="1 2" id="KW-0862">Zinc</keyword>
<dbReference type="PANTHER" id="PTHR10127">
    <property type="entry name" value="DISCOIDIN, CUB, EGF, LAMININ , AND ZINC METALLOPROTEASE DOMAIN CONTAINING"/>
    <property type="match status" value="1"/>
</dbReference>
<evidence type="ECO:0000256" key="2">
    <source>
        <dbReference type="RuleBase" id="RU361183"/>
    </source>
</evidence>
<reference evidence="4" key="2">
    <citation type="submission" date="2019-06" db="EMBL/GenBank/DDBJ databases">
        <title>Genomics analysis of Aphanomyces spp. identifies a new class of oomycete effector associated with host adaptation.</title>
        <authorList>
            <person name="Gaulin E."/>
        </authorList>
    </citation>
    <scope>NUCLEOTIDE SEQUENCE</scope>
    <source>
        <strain evidence="4">CBS 578.67</strain>
    </source>
</reference>
<feature type="binding site" evidence="1">
    <location>
        <position position="227"/>
    </location>
    <ligand>
        <name>Zn(2+)</name>
        <dbReference type="ChEBI" id="CHEBI:29105"/>
        <note>catalytic</note>
    </ligand>
</feature>
<feature type="active site" evidence="1">
    <location>
        <position position="228"/>
    </location>
</feature>
<reference evidence="5 6" key="1">
    <citation type="submission" date="2019-03" db="EMBL/GenBank/DDBJ databases">
        <authorList>
            <person name="Gaulin E."/>
            <person name="Dumas B."/>
        </authorList>
    </citation>
    <scope>NUCLEOTIDE SEQUENCE [LARGE SCALE GENOMIC DNA]</scope>
    <source>
        <strain evidence="5">CBS 568.67</strain>
    </source>
</reference>
<evidence type="ECO:0000313" key="6">
    <source>
        <dbReference type="Proteomes" id="UP000332933"/>
    </source>
</evidence>
<dbReference type="GO" id="GO:0004222">
    <property type="term" value="F:metalloendopeptidase activity"/>
    <property type="evidence" value="ECO:0007669"/>
    <property type="project" value="UniProtKB-UniRule"/>
</dbReference>
<dbReference type="InterPro" id="IPR024079">
    <property type="entry name" value="MetalloPept_cat_dom_sf"/>
</dbReference>
<dbReference type="SMART" id="SM00235">
    <property type="entry name" value="ZnMc"/>
    <property type="match status" value="1"/>
</dbReference>
<comment type="cofactor">
    <cofactor evidence="1 2">
        <name>Zn(2+)</name>
        <dbReference type="ChEBI" id="CHEBI:29105"/>
    </cofactor>
    <text evidence="1 2">Binds 1 zinc ion per subunit.</text>
</comment>
<dbReference type="EMBL" id="CAADRA010006954">
    <property type="protein sequence ID" value="VFT97531.1"/>
    <property type="molecule type" value="Genomic_DNA"/>
</dbReference>
<keyword evidence="2" id="KW-0732">Signal</keyword>
<evidence type="ECO:0000313" key="5">
    <source>
        <dbReference type="EMBL" id="VFT97531.1"/>
    </source>
</evidence>
<dbReference type="InterPro" id="IPR001506">
    <property type="entry name" value="Peptidase_M12A"/>
</dbReference>
<dbReference type="PANTHER" id="PTHR10127:SF850">
    <property type="entry name" value="METALLOENDOPEPTIDASE"/>
    <property type="match status" value="1"/>
</dbReference>
<dbReference type="OrthoDB" id="431034at2759"/>
<dbReference type="SUPFAM" id="SSF55486">
    <property type="entry name" value="Metalloproteases ('zincins'), catalytic domain"/>
    <property type="match status" value="1"/>
</dbReference>
<name>A0A485LG08_9STRA</name>
<dbReference type="AlphaFoldDB" id="A0A485LG08"/>
<dbReference type="GO" id="GO:0006508">
    <property type="term" value="P:proteolysis"/>
    <property type="evidence" value="ECO:0007669"/>
    <property type="project" value="UniProtKB-KW"/>
</dbReference>
<feature type="binding site" evidence="1">
    <location>
        <position position="231"/>
    </location>
    <ligand>
        <name>Zn(2+)</name>
        <dbReference type="ChEBI" id="CHEBI:29105"/>
        <note>catalytic</note>
    </ligand>
</feature>
<feature type="binding site" evidence="1">
    <location>
        <position position="237"/>
    </location>
    <ligand>
        <name>Zn(2+)</name>
        <dbReference type="ChEBI" id="CHEBI:29105"/>
        <note>catalytic</note>
    </ligand>
</feature>
<feature type="signal peptide" evidence="2">
    <location>
        <begin position="1"/>
        <end position="17"/>
    </location>
</feature>
<sequence>MRSLLLVLLGVLCTTEAERATAHLRSLRHHHHTKHPMADASPPTLDFSLSCVHDDTVLRNRQTKQLAGTKGHKGSVYAVCLDGTLVCHEEIGVADTPDLADLDCDKIPAHRRLGLLVESPQAQTWPQGVVCFKIAANFTAAQQTQIEHAMTQYRDKTNIRFLDIDACAGVTVRGDQPICGSCRNYINVNNWDEGCFAGVGYQNAGAQVFNLHATCFDDLSGTGRVVHEFGHALGLYHEHSHPARKIVILPGELKVSRNNYQVFTQATTLQYDLASIMHYGTTAGLCLPKDDSIKYCDVSQSPAQDGCVIPTRDMCDEKASEALGQRTMLSPHDLQSITTLYGNVKLSADDEDKLARAAIDVRAKKIAGKPMDTTPPPPPTQDKSPFFTFVADLTEWLS</sequence>
<dbReference type="EC" id="3.4.24.-" evidence="2"/>
<accession>A0A485LG08</accession>